<gene>
    <name evidence="1" type="ORF">UFOPK1908_00692</name>
</gene>
<protein>
    <submittedName>
        <fullName evidence="1">Unannotated protein</fullName>
    </submittedName>
</protein>
<proteinExistence type="predicted"/>
<sequence>MSRKRTALLATSAAFVIASSFAPAAMAAPSVASKMLTKKEVPSVFGTAKNYDFNVTSPDKAIWPCSNASGVTLYSQPAPKNQPVVDIETKNGKTYTSVTEHVYEYSNAKDAAAAYTSLYAGSKKCDGTTTAQNGTDTTSKITETWTTGSQPGASYQNFYVMNQSNFQSSTAKYNDKTSSFTLYSQTGNVIIATTAYVNPQEKFTPAEITAVSQLGINLTAKWAK</sequence>
<reference evidence="1" key="1">
    <citation type="submission" date="2020-05" db="EMBL/GenBank/DDBJ databases">
        <authorList>
            <person name="Chiriac C."/>
            <person name="Salcher M."/>
            <person name="Ghai R."/>
            <person name="Kavagutti S V."/>
        </authorList>
    </citation>
    <scope>NUCLEOTIDE SEQUENCE</scope>
</reference>
<evidence type="ECO:0000313" key="1">
    <source>
        <dbReference type="EMBL" id="CAB4619962.1"/>
    </source>
</evidence>
<accession>A0A6J6I0R9</accession>
<name>A0A6J6I0R9_9ZZZZ</name>
<organism evidence="1">
    <name type="scientific">freshwater metagenome</name>
    <dbReference type="NCBI Taxonomy" id="449393"/>
    <lineage>
        <taxon>unclassified sequences</taxon>
        <taxon>metagenomes</taxon>
        <taxon>ecological metagenomes</taxon>
    </lineage>
</organism>
<dbReference type="AlphaFoldDB" id="A0A6J6I0R9"/>
<dbReference type="EMBL" id="CAEZVB010000024">
    <property type="protein sequence ID" value="CAB4619962.1"/>
    <property type="molecule type" value="Genomic_DNA"/>
</dbReference>